<dbReference type="NCBIfam" id="NF000592">
    <property type="entry name" value="PRK00013.1"/>
    <property type="match status" value="1"/>
</dbReference>
<feature type="binding site" evidence="3">
    <location>
        <position position="50"/>
    </location>
    <ligand>
        <name>ATP</name>
        <dbReference type="ChEBI" id="CHEBI:30616"/>
    </ligand>
</feature>
<dbReference type="Gene3D" id="3.30.260.10">
    <property type="entry name" value="TCP-1-like chaperonin intermediate domain"/>
    <property type="match status" value="1"/>
</dbReference>
<dbReference type="FunFam" id="3.50.7.10:FF:000001">
    <property type="entry name" value="60 kDa chaperonin"/>
    <property type="match status" value="1"/>
</dbReference>
<dbReference type="InterPro" id="IPR002423">
    <property type="entry name" value="Cpn60/GroEL/TCP-1"/>
</dbReference>
<keyword evidence="3" id="KW-0067">ATP-binding</keyword>
<dbReference type="GO" id="GO:0140662">
    <property type="term" value="F:ATP-dependent protein folding chaperone"/>
    <property type="evidence" value="ECO:0007669"/>
    <property type="project" value="InterPro"/>
</dbReference>
<protein>
    <recommendedName>
        <fullName evidence="3">Chaperonin GroEL</fullName>
        <ecNumber evidence="3">5.6.1.7</ecNumber>
    </recommendedName>
    <alternativeName>
        <fullName evidence="3">60 kDa chaperonin</fullName>
    </alternativeName>
    <alternativeName>
        <fullName evidence="3">Chaperonin-60</fullName>
        <shortName evidence="3">Cpn60</shortName>
    </alternativeName>
</protein>
<dbReference type="GO" id="GO:0042026">
    <property type="term" value="P:protein refolding"/>
    <property type="evidence" value="ECO:0007669"/>
    <property type="project" value="UniProtKB-UniRule"/>
</dbReference>
<dbReference type="PANTHER" id="PTHR45633">
    <property type="entry name" value="60 KDA HEAT SHOCK PROTEIN, MITOCHONDRIAL"/>
    <property type="match status" value="1"/>
</dbReference>
<evidence type="ECO:0000313" key="6">
    <source>
        <dbReference type="EMBL" id="MVN87754.1"/>
    </source>
</evidence>
<dbReference type="EC" id="5.6.1.7" evidence="3"/>
<keyword evidence="3" id="KW-0547">Nucleotide-binding</keyword>
<dbReference type="GO" id="GO:0005524">
    <property type="term" value="F:ATP binding"/>
    <property type="evidence" value="ECO:0007669"/>
    <property type="project" value="UniProtKB-UniRule"/>
</dbReference>
<dbReference type="SUPFAM" id="SSF48592">
    <property type="entry name" value="GroEL equatorial domain-like"/>
    <property type="match status" value="1"/>
</dbReference>
<dbReference type="NCBIfam" id="NF009487">
    <property type="entry name" value="PRK12849.1"/>
    <property type="match status" value="1"/>
</dbReference>
<dbReference type="NCBIfam" id="NF009489">
    <property type="entry name" value="PRK12851.1"/>
    <property type="match status" value="1"/>
</dbReference>
<organism evidence="6 7">
    <name type="scientific">Deinococcus arboris</name>
    <dbReference type="NCBI Taxonomy" id="2682977"/>
    <lineage>
        <taxon>Bacteria</taxon>
        <taxon>Thermotogati</taxon>
        <taxon>Deinococcota</taxon>
        <taxon>Deinococci</taxon>
        <taxon>Deinococcales</taxon>
        <taxon>Deinococcaceae</taxon>
        <taxon>Deinococcus</taxon>
    </lineage>
</organism>
<feature type="binding site" evidence="3">
    <location>
        <position position="496"/>
    </location>
    <ligand>
        <name>ATP</name>
        <dbReference type="ChEBI" id="CHEBI:30616"/>
    </ligand>
</feature>
<dbReference type="SUPFAM" id="SSF52029">
    <property type="entry name" value="GroEL apical domain-like"/>
    <property type="match status" value="1"/>
</dbReference>
<comment type="caution">
    <text evidence="6">The sequence shown here is derived from an EMBL/GenBank/DDBJ whole genome shotgun (WGS) entry which is preliminary data.</text>
</comment>
<comment type="function">
    <text evidence="3 5">Together with its co-chaperonin GroES, plays an essential role in assisting protein folding. The GroEL-GroES system forms a nano-cage that allows encapsulation of the non-native substrate proteins and provides a physical environment optimized to promote and accelerate protein folding.</text>
</comment>
<dbReference type="CDD" id="cd03344">
    <property type="entry name" value="GroEL"/>
    <property type="match status" value="1"/>
</dbReference>
<dbReference type="NCBIfam" id="NF009488">
    <property type="entry name" value="PRK12850.1"/>
    <property type="match status" value="1"/>
</dbReference>
<keyword evidence="3" id="KW-0963">Cytoplasm</keyword>
<comment type="subunit">
    <text evidence="3 5">Forms a cylinder of 14 subunits composed of two heptameric rings stacked back-to-back. Interacts with the co-chaperonin GroES.</text>
</comment>
<comment type="subcellular location">
    <subcellularLocation>
        <location evidence="3">Cytoplasm</location>
    </subcellularLocation>
</comment>
<gene>
    <name evidence="3 6" type="primary">groL</name>
    <name evidence="3" type="synonym">groEL</name>
    <name evidence="6" type="ORF">GO986_13400</name>
</gene>
<dbReference type="Gene3D" id="1.10.560.10">
    <property type="entry name" value="GroEL-like equatorial domain"/>
    <property type="match status" value="1"/>
</dbReference>
<sequence length="544" mass="57337">MAKQLVFDEAARRSLERGVNAVANAVKVTLGPRGRNVVIEKKFGSPTITKDGVTVAKEVELEDKLENIGAQLLKEVASKTNDITGDGTTTATVLGQAIVKEGLRNVAAGANPLALKRGIDKAVAAAIEEIKALAVPVEDSDAIKKVAGISANDDQVGEEIASAMDKVGKEGVITIEESKGFDTEVDVVEGMQFDKGFINPYFVTNPEKMEAVLEDAYILINEKKVSNLKDMLPILEKVAQTGRPLLIIAEDVEGEALATLVVNKLRGTLNIAAVKAPGFGDRRKEMLRDIAAVTGGEVVSEDLGHKLENVTMDMLGRAARIRITKDETTIVDGKGEQSGIDARVNAIKGELDTTDSDYAKEKLQERLAKLAGGVAVIRVGAATETELKEKKHRYEDALSTARSAVEEGIVAGGGTTLLRIIPAVRKAAESLSGDEATGARILIRALEEPARQIAANAGEEGSVIVNAVINSDKPRYGFNAATGEYVDDMVAAGIVDPAKVTRTALQNAASIGALILTTEAIVSDKPEKAAPTPAGGPDMGGMDF</sequence>
<dbReference type="RefSeq" id="WP_157459805.1">
    <property type="nucleotide sequence ID" value="NZ_WQLB01000018.1"/>
</dbReference>
<dbReference type="InterPro" id="IPR027413">
    <property type="entry name" value="GROEL-like_equatorial_sf"/>
</dbReference>
<evidence type="ECO:0000256" key="3">
    <source>
        <dbReference type="HAMAP-Rule" id="MF_00600"/>
    </source>
</evidence>
<dbReference type="InterPro" id="IPR027409">
    <property type="entry name" value="GroEL-like_apical_dom_sf"/>
</dbReference>
<dbReference type="AlphaFoldDB" id="A0A7C9HSE5"/>
<comment type="similarity">
    <text evidence="1 3 4">Belongs to the chaperonin (HSP60) family.</text>
</comment>
<dbReference type="GO" id="GO:0051082">
    <property type="term" value="F:unfolded protein binding"/>
    <property type="evidence" value="ECO:0007669"/>
    <property type="project" value="UniProtKB-UniRule"/>
</dbReference>
<reference evidence="6 7" key="1">
    <citation type="submission" date="2019-12" db="EMBL/GenBank/DDBJ databases">
        <title>Deinococcus sp. HMF7620 Genome sequencing and assembly.</title>
        <authorList>
            <person name="Kang H."/>
            <person name="Kim H."/>
            <person name="Joh K."/>
        </authorList>
    </citation>
    <scope>NUCLEOTIDE SEQUENCE [LARGE SCALE GENOMIC DNA]</scope>
    <source>
        <strain evidence="6 7">HMF7620</strain>
    </source>
</reference>
<dbReference type="Gene3D" id="3.50.7.10">
    <property type="entry name" value="GroEL"/>
    <property type="match status" value="1"/>
</dbReference>
<keyword evidence="7" id="KW-1185">Reference proteome</keyword>
<evidence type="ECO:0000256" key="5">
    <source>
        <dbReference type="RuleBase" id="RU000419"/>
    </source>
</evidence>
<feature type="binding site" evidence="3">
    <location>
        <position position="413"/>
    </location>
    <ligand>
        <name>ATP</name>
        <dbReference type="ChEBI" id="CHEBI:30616"/>
    </ligand>
</feature>
<dbReference type="GO" id="GO:0005737">
    <property type="term" value="C:cytoplasm"/>
    <property type="evidence" value="ECO:0007669"/>
    <property type="project" value="UniProtKB-SubCell"/>
</dbReference>
<evidence type="ECO:0000313" key="7">
    <source>
        <dbReference type="Proteomes" id="UP000483286"/>
    </source>
</evidence>
<dbReference type="InterPro" id="IPR001844">
    <property type="entry name" value="Cpn60/GroEL"/>
</dbReference>
<evidence type="ECO:0000256" key="4">
    <source>
        <dbReference type="RuleBase" id="RU000418"/>
    </source>
</evidence>
<feature type="binding site" evidence="3">
    <location>
        <begin position="29"/>
        <end position="32"/>
    </location>
    <ligand>
        <name>ATP</name>
        <dbReference type="ChEBI" id="CHEBI:30616"/>
    </ligand>
</feature>
<evidence type="ECO:0000256" key="1">
    <source>
        <dbReference type="ARBA" id="ARBA00006607"/>
    </source>
</evidence>
<dbReference type="Pfam" id="PF00118">
    <property type="entry name" value="Cpn60_TCP1"/>
    <property type="match status" value="1"/>
</dbReference>
<feature type="binding site" evidence="3">
    <location>
        <begin position="86"/>
        <end position="90"/>
    </location>
    <ligand>
        <name>ATP</name>
        <dbReference type="ChEBI" id="CHEBI:30616"/>
    </ligand>
</feature>
<feature type="binding site" evidence="3">
    <location>
        <begin position="479"/>
        <end position="481"/>
    </location>
    <ligand>
        <name>ATP</name>
        <dbReference type="ChEBI" id="CHEBI:30616"/>
    </ligand>
</feature>
<dbReference type="HAMAP" id="MF_00600">
    <property type="entry name" value="CH60"/>
    <property type="match status" value="1"/>
</dbReference>
<accession>A0A7C9HSE5</accession>
<evidence type="ECO:0000256" key="2">
    <source>
        <dbReference type="ARBA" id="ARBA00023186"/>
    </source>
</evidence>
<dbReference type="InterPro" id="IPR027410">
    <property type="entry name" value="TCP-1-like_intermed_sf"/>
</dbReference>
<proteinExistence type="inferred from homology"/>
<dbReference type="GO" id="GO:0016853">
    <property type="term" value="F:isomerase activity"/>
    <property type="evidence" value="ECO:0007669"/>
    <property type="project" value="UniProtKB-KW"/>
</dbReference>
<name>A0A7C9HSE5_9DEIO</name>
<dbReference type="NCBIfam" id="TIGR02348">
    <property type="entry name" value="GroEL"/>
    <property type="match status" value="1"/>
</dbReference>
<dbReference type="Proteomes" id="UP000483286">
    <property type="component" value="Unassembled WGS sequence"/>
</dbReference>
<dbReference type="SUPFAM" id="SSF54849">
    <property type="entry name" value="GroEL-intermediate domain like"/>
    <property type="match status" value="1"/>
</dbReference>
<dbReference type="PRINTS" id="PR00298">
    <property type="entry name" value="CHAPERONIN60"/>
</dbReference>
<dbReference type="EMBL" id="WQLB01000018">
    <property type="protein sequence ID" value="MVN87754.1"/>
    <property type="molecule type" value="Genomic_DNA"/>
</dbReference>
<keyword evidence="3" id="KW-0413">Isomerase</keyword>
<keyword evidence="2 3" id="KW-0143">Chaperone</keyword>